<dbReference type="eggNOG" id="arCOG01832">
    <property type="taxonomic scope" value="Archaea"/>
</dbReference>
<dbReference type="SUPFAM" id="SSF49764">
    <property type="entry name" value="HSP20-like chaperones"/>
    <property type="match status" value="1"/>
</dbReference>
<dbReference type="PANTHER" id="PTHR46733">
    <property type="entry name" value="26.5 KDA HEAT SHOCK PROTEIN, MITOCHONDRIAL"/>
    <property type="match status" value="1"/>
</dbReference>
<dbReference type="NCBIfam" id="NF041800">
    <property type="entry name" value="Hsp20"/>
    <property type="match status" value="1"/>
</dbReference>
<reference evidence="7" key="1">
    <citation type="journal article" date="2008" name="J. Bacteriol.">
        <title>Genome sequence of Thermofilum pendens reveals an exceptional loss of biosynthetic pathways without genome reduction.</title>
        <authorList>
            <person name="Anderson I."/>
            <person name="Rodriguez J."/>
            <person name="Susanti D."/>
            <person name="Porat I."/>
            <person name="Reich C."/>
            <person name="Ulrich L.E."/>
            <person name="Elkins J.G."/>
            <person name="Mavromatis K."/>
            <person name="Lykidis A."/>
            <person name="Kim E."/>
            <person name="Thompson L.S."/>
            <person name="Nolan M."/>
            <person name="Land M."/>
            <person name="Copeland A."/>
            <person name="Lapidus A."/>
            <person name="Lucas S."/>
            <person name="Detter C."/>
            <person name="Zhulin I.B."/>
            <person name="Olsen G.J."/>
            <person name="Whitman W."/>
            <person name="Mukhopadhyay B."/>
            <person name="Bristow J."/>
            <person name="Kyrpides N."/>
        </authorList>
    </citation>
    <scope>NUCLEOTIDE SEQUENCE [LARGE SCALE GENOMIC DNA]</scope>
    <source>
        <strain evidence="7">DSM 2475 / Hrk 5</strain>
    </source>
</reference>
<feature type="domain" description="SHSP" evidence="4">
    <location>
        <begin position="74"/>
        <end position="171"/>
    </location>
</feature>
<dbReference type="PROSITE" id="PS01031">
    <property type="entry name" value="SHSP"/>
    <property type="match status" value="1"/>
</dbReference>
<dbReference type="CDD" id="cd06464">
    <property type="entry name" value="ACD_sHsps-like"/>
    <property type="match status" value="1"/>
</dbReference>
<keyword evidence="1 6" id="KW-0346">Stress response</keyword>
<dbReference type="RefSeq" id="WP_011752121.1">
    <property type="nucleotide sequence ID" value="NC_008698.1"/>
</dbReference>
<dbReference type="GeneID" id="4601870"/>
<dbReference type="Proteomes" id="UP000000641">
    <property type="component" value="Chromosome"/>
</dbReference>
<dbReference type="AlphaFoldDB" id="A1RXC6"/>
<dbReference type="EnsemblBacteria" id="ABL77856">
    <property type="protein sequence ID" value="ABL77856"/>
    <property type="gene ID" value="Tpen_0447"/>
</dbReference>
<gene>
    <name evidence="6" type="ordered locus">Tpen_0447</name>
</gene>
<dbReference type="InterPro" id="IPR002068">
    <property type="entry name" value="A-crystallin/Hsp20_dom"/>
</dbReference>
<evidence type="ECO:0000259" key="5">
    <source>
        <dbReference type="PROSITE" id="PS51203"/>
    </source>
</evidence>
<dbReference type="InterPro" id="IPR007052">
    <property type="entry name" value="CS_dom"/>
</dbReference>
<sequence length="171" mass="19971">MSYEFDEWFKRIRKMMEEFDKMFEEMMREPMLYSGEKGRRIIGPYYYGFSVEIGPDGVPKVREWGNIRPGPIKPVVKESIEPFTDVFDEGDHYRVILDIPGVEKDEINVEATENSLVVSTTGERKYYKEVRFSDPVDPSTAKAQYKNGVLTVTIEKKEKPKKERGVKIKVE</sequence>
<evidence type="ECO:0000259" key="4">
    <source>
        <dbReference type="PROSITE" id="PS01031"/>
    </source>
</evidence>
<organism evidence="6 7">
    <name type="scientific">Thermofilum pendens (strain DSM 2475 / Hrk 5)</name>
    <dbReference type="NCBI Taxonomy" id="368408"/>
    <lineage>
        <taxon>Archaea</taxon>
        <taxon>Thermoproteota</taxon>
        <taxon>Thermoprotei</taxon>
        <taxon>Thermofilales</taxon>
        <taxon>Thermofilaceae</taxon>
        <taxon>Thermofilum</taxon>
    </lineage>
</organism>
<feature type="domain" description="CS" evidence="5">
    <location>
        <begin position="79"/>
        <end position="166"/>
    </location>
</feature>
<dbReference type="InterPro" id="IPR008978">
    <property type="entry name" value="HSP20-like_chaperone"/>
</dbReference>
<evidence type="ECO:0000256" key="3">
    <source>
        <dbReference type="RuleBase" id="RU003616"/>
    </source>
</evidence>
<dbReference type="HOGENOM" id="CLU_117605_1_0_2"/>
<evidence type="ECO:0000313" key="7">
    <source>
        <dbReference type="Proteomes" id="UP000000641"/>
    </source>
</evidence>
<dbReference type="Pfam" id="PF00011">
    <property type="entry name" value="HSP20"/>
    <property type="match status" value="1"/>
</dbReference>
<evidence type="ECO:0000256" key="1">
    <source>
        <dbReference type="ARBA" id="ARBA00023016"/>
    </source>
</evidence>
<protein>
    <submittedName>
        <fullName evidence="6">Heat shock protein Hsp20</fullName>
    </submittedName>
</protein>
<evidence type="ECO:0000313" key="6">
    <source>
        <dbReference type="EMBL" id="ABL77856.1"/>
    </source>
</evidence>
<name>A1RXC6_THEPD</name>
<proteinExistence type="inferred from homology"/>
<keyword evidence="7" id="KW-1185">Reference proteome</keyword>
<accession>A1RXC6</accession>
<dbReference type="InterPro" id="IPR044587">
    <property type="entry name" value="HSP21-like"/>
</dbReference>
<dbReference type="Gene3D" id="2.60.40.790">
    <property type="match status" value="1"/>
</dbReference>
<dbReference type="GO" id="GO:0009408">
    <property type="term" value="P:response to heat"/>
    <property type="evidence" value="ECO:0007669"/>
    <property type="project" value="InterPro"/>
</dbReference>
<dbReference type="PROSITE" id="PS51203">
    <property type="entry name" value="CS"/>
    <property type="match status" value="1"/>
</dbReference>
<dbReference type="EMBL" id="CP000505">
    <property type="protein sequence ID" value="ABL77856.1"/>
    <property type="molecule type" value="Genomic_DNA"/>
</dbReference>
<dbReference type="KEGG" id="tpe:Tpen_0447"/>
<comment type="similarity">
    <text evidence="2 3">Belongs to the small heat shock protein (HSP20) family.</text>
</comment>
<evidence type="ECO:0000256" key="2">
    <source>
        <dbReference type="PROSITE-ProRule" id="PRU00285"/>
    </source>
</evidence>
<dbReference type="PANTHER" id="PTHR46733:SF4">
    <property type="entry name" value="HEAT SHOCK PROTEIN 21, CHLOROPLASTIC"/>
    <property type="match status" value="1"/>
</dbReference>
<dbReference type="STRING" id="368408.Tpen_0447"/>